<dbReference type="GO" id="GO:0006020">
    <property type="term" value="P:inositol metabolic process"/>
    <property type="evidence" value="ECO:0007669"/>
    <property type="project" value="TreeGrafter"/>
</dbReference>
<feature type="binding site" evidence="1">
    <location>
        <position position="307"/>
    </location>
    <ligand>
        <name>Mg(2+)</name>
        <dbReference type="ChEBI" id="CHEBI:18420"/>
        <label>1</label>
        <note>catalytic</note>
    </ligand>
</feature>
<organism evidence="3 4">
    <name type="scientific">Streptomyces tateyamensis</name>
    <dbReference type="NCBI Taxonomy" id="565073"/>
    <lineage>
        <taxon>Bacteria</taxon>
        <taxon>Bacillati</taxon>
        <taxon>Actinomycetota</taxon>
        <taxon>Actinomycetes</taxon>
        <taxon>Kitasatosporales</taxon>
        <taxon>Streptomycetaceae</taxon>
        <taxon>Streptomyces</taxon>
    </lineage>
</organism>
<feature type="binding site" evidence="1">
    <location>
        <position position="194"/>
    </location>
    <ligand>
        <name>Mg(2+)</name>
        <dbReference type="ChEBI" id="CHEBI:18420"/>
        <label>1</label>
        <note>catalytic</note>
    </ligand>
</feature>
<comment type="caution">
    <text evidence="3">The sequence shown here is derived from an EMBL/GenBank/DDBJ whole genome shotgun (WGS) entry which is preliminary data.</text>
</comment>
<dbReference type="EMBL" id="PYBW01000030">
    <property type="protein sequence ID" value="PYC82588.1"/>
    <property type="molecule type" value="Genomic_DNA"/>
</dbReference>
<name>A0A2V4NRL4_9ACTN</name>
<feature type="compositionally biased region" description="Basic and acidic residues" evidence="2">
    <location>
        <begin position="10"/>
        <end position="30"/>
    </location>
</feature>
<dbReference type="GO" id="GO:0008934">
    <property type="term" value="F:inositol monophosphate 1-phosphatase activity"/>
    <property type="evidence" value="ECO:0007669"/>
    <property type="project" value="TreeGrafter"/>
</dbReference>
<dbReference type="GO" id="GO:0007165">
    <property type="term" value="P:signal transduction"/>
    <property type="evidence" value="ECO:0007669"/>
    <property type="project" value="TreeGrafter"/>
</dbReference>
<evidence type="ECO:0000256" key="2">
    <source>
        <dbReference type="SAM" id="MobiDB-lite"/>
    </source>
</evidence>
<dbReference type="InterPro" id="IPR000760">
    <property type="entry name" value="Inositol_monophosphatase-like"/>
</dbReference>
<evidence type="ECO:0000313" key="4">
    <source>
        <dbReference type="Proteomes" id="UP000248039"/>
    </source>
</evidence>
<dbReference type="Gene3D" id="3.30.540.10">
    <property type="entry name" value="Fructose-1,6-Bisphosphatase, subunit A, domain 1"/>
    <property type="match status" value="1"/>
</dbReference>
<evidence type="ECO:0000256" key="1">
    <source>
        <dbReference type="PIRSR" id="PIRSR600760-2"/>
    </source>
</evidence>
<keyword evidence="4" id="KW-1185">Reference proteome</keyword>
<dbReference type="OrthoDB" id="9772456at2"/>
<keyword evidence="1" id="KW-0460">Magnesium</keyword>
<reference evidence="3 4" key="1">
    <citation type="submission" date="2018-03" db="EMBL/GenBank/DDBJ databases">
        <title>Bioinformatic expansion and discovery of thiopeptide antibiotics.</title>
        <authorList>
            <person name="Schwalen C.J."/>
            <person name="Hudson G.A."/>
            <person name="Mitchell D.A."/>
        </authorList>
    </citation>
    <scope>NUCLEOTIDE SEQUENCE [LARGE SCALE GENOMIC DNA]</scope>
    <source>
        <strain evidence="3 4">ATCC 21389</strain>
    </source>
</reference>
<dbReference type="AlphaFoldDB" id="A0A2V4NRL4"/>
<keyword evidence="1" id="KW-0479">Metal-binding</keyword>
<accession>A0A2V4NRL4</accession>
<dbReference type="PRINTS" id="PR00377">
    <property type="entry name" value="IMPHPHTASES"/>
</dbReference>
<comment type="cofactor">
    <cofactor evidence="1">
        <name>Mg(2+)</name>
        <dbReference type="ChEBI" id="CHEBI:18420"/>
    </cofactor>
</comment>
<dbReference type="Gene3D" id="3.40.190.80">
    <property type="match status" value="1"/>
</dbReference>
<proteinExistence type="predicted"/>
<feature type="compositionally biased region" description="Basic and acidic residues" evidence="2">
    <location>
        <begin position="43"/>
        <end position="63"/>
    </location>
</feature>
<gene>
    <name evidence="3" type="ORF">C7C46_09495</name>
</gene>
<dbReference type="PANTHER" id="PTHR20854">
    <property type="entry name" value="INOSITOL MONOPHOSPHATASE"/>
    <property type="match status" value="1"/>
</dbReference>
<dbReference type="SUPFAM" id="SSF56655">
    <property type="entry name" value="Carbohydrate phosphatase"/>
    <property type="match status" value="1"/>
</dbReference>
<feature type="region of interest" description="Disordered" evidence="2">
    <location>
        <begin position="1"/>
        <end position="76"/>
    </location>
</feature>
<dbReference type="PANTHER" id="PTHR20854:SF4">
    <property type="entry name" value="INOSITOL-1-MONOPHOSPHATASE-RELATED"/>
    <property type="match status" value="1"/>
</dbReference>
<dbReference type="Proteomes" id="UP000248039">
    <property type="component" value="Unassembled WGS sequence"/>
</dbReference>
<dbReference type="Pfam" id="PF00459">
    <property type="entry name" value="Inositol_P"/>
    <property type="match status" value="1"/>
</dbReference>
<protein>
    <recommendedName>
        <fullName evidence="5">Inositol monophosphatase</fullName>
    </recommendedName>
</protein>
<dbReference type="GO" id="GO:0046872">
    <property type="term" value="F:metal ion binding"/>
    <property type="evidence" value="ECO:0007669"/>
    <property type="project" value="UniProtKB-KW"/>
</dbReference>
<feature type="binding site" evidence="1">
    <location>
        <position position="172"/>
    </location>
    <ligand>
        <name>Mg(2+)</name>
        <dbReference type="ChEBI" id="CHEBI:18420"/>
        <label>1</label>
        <note>catalytic</note>
    </ligand>
</feature>
<evidence type="ECO:0000313" key="3">
    <source>
        <dbReference type="EMBL" id="PYC82588.1"/>
    </source>
</evidence>
<evidence type="ECO:0008006" key="5">
    <source>
        <dbReference type="Google" id="ProtNLM"/>
    </source>
</evidence>
<sequence>MRHPAARPLAGRDLRPGQRADRAPAPDHPQRHPRHAPAPPRGDPPDRRPGRARERRADRRDAHPVPPAAHPTRLRPRVLLEGVGRAHRHSADGSGGVTPLTQPAYWSRSLVAAVDQAAARLLSTWPGASMAGPEDVRRKADGTLVSAADTDAEQLLVKSITHLDPTGVIVTEEDPATHQANTNHRVLTWYIDPLDGTRQYLDGSTDFAVLVSAWRGQVPEFSVASFPAAGVLAIADQDQATFRPTPQPPDQRPVHACYFEPAALRGQLPAGNPLLVDAFESTRALTEVARGTAAGAVAEMCGHRAWDIAALCHLLTATGRHITDEHGRPVRLDGPDVTARYLVAADTRDLHSLLLTTLEPTP</sequence>
<feature type="binding site" evidence="1">
    <location>
        <position position="195"/>
    </location>
    <ligand>
        <name>Mg(2+)</name>
        <dbReference type="ChEBI" id="CHEBI:18420"/>
        <label>1</label>
        <note>catalytic</note>
    </ligand>
</feature>
<feature type="binding site" evidence="1">
    <location>
        <position position="192"/>
    </location>
    <ligand>
        <name>Mg(2+)</name>
        <dbReference type="ChEBI" id="CHEBI:18420"/>
        <label>1</label>
        <note>catalytic</note>
    </ligand>
</feature>